<reference evidence="1 2" key="1">
    <citation type="submission" date="2020-08" db="EMBL/GenBank/DDBJ databases">
        <title>Genomic Encyclopedia of Type Strains, Phase IV (KMG-IV): sequencing the most valuable type-strain genomes for metagenomic binning, comparative biology and taxonomic classification.</title>
        <authorList>
            <person name="Goeker M."/>
        </authorList>
    </citation>
    <scope>NUCLEOTIDE SEQUENCE [LARGE SCALE GENOMIC DNA]</scope>
    <source>
        <strain evidence="1 2">DSM 17507</strain>
    </source>
</reference>
<accession>A0A7W7AEW5</accession>
<proteinExistence type="predicted"/>
<gene>
    <name evidence="1" type="ORF">GGR37_004063</name>
</gene>
<organism evidence="1 2">
    <name type="scientific">Novosphingobium taihuense</name>
    <dbReference type="NCBI Taxonomy" id="260085"/>
    <lineage>
        <taxon>Bacteria</taxon>
        <taxon>Pseudomonadati</taxon>
        <taxon>Pseudomonadota</taxon>
        <taxon>Alphaproteobacteria</taxon>
        <taxon>Sphingomonadales</taxon>
        <taxon>Sphingomonadaceae</taxon>
        <taxon>Novosphingobium</taxon>
    </lineage>
</organism>
<dbReference type="Gene3D" id="3.40.50.300">
    <property type="entry name" value="P-loop containing nucleotide triphosphate hydrolases"/>
    <property type="match status" value="1"/>
</dbReference>
<dbReference type="EMBL" id="JACHOA010000012">
    <property type="protein sequence ID" value="MBB4615759.1"/>
    <property type="molecule type" value="Genomic_DNA"/>
</dbReference>
<dbReference type="OrthoDB" id="6940959at2"/>
<protein>
    <recommendedName>
        <fullName evidence="3">Dynamin family protein</fullName>
    </recommendedName>
</protein>
<evidence type="ECO:0000313" key="1">
    <source>
        <dbReference type="EMBL" id="MBB4615759.1"/>
    </source>
</evidence>
<sequence>MTVPVWNRLHGETLDWAIQANDEWVASLSEDHETLQRSPETVVLLFGPTQVGKTTLLLSLLGIADGLAFDAVQNVLRGGRQHGESSTATPMRYARSLDDHWRCHRPDGPGQSADEMRAELANIRRQVEDGSWQSTDPISLYIPACYFAESDPSVRVAILDLPGIAAANPQERALVERIAQHHLPTASLILLVSTANRLGVFEPEKLGQELEQLKGWVRSPIRYRLVITYAYSQDSVRRWRKSEIEAGRTCDLDALRGFFNREIAHFELKMPADLPDRIYPLELGDSWAGMALNGGDHHRWSTRVQASARQALTADIRRSCEGERRLRISKEVREQVYWRQEDLWHQWRHNRRASRMAASKCQDAITAVEARKARWHKWYLRYDKRLSRLDAIEALVVDQVRSLLGDASVASHTISPSPGVQQQQLLHGCEPIKPTVNALQEWLVTDQAKLFDVCDRLTEWFNEKTSLQNKPLLPPHCAQVADIRKLLNAYRMDAYWTWITNQFESDSTALADAAAAQRKAMQDHLSKQLRERLQDARDTPRVRRRIAAQQRDQCNIDIAKLRAQQAHIREERKQSWELHLSRMRPIRHDLKRVADFESHMTNAHVRESKRVSSMVRDAVRVGQPALALARLCQMRLTRNIYRKYCTGAA</sequence>
<dbReference type="InterPro" id="IPR027417">
    <property type="entry name" value="P-loop_NTPase"/>
</dbReference>
<dbReference type="RefSeq" id="WP_144907944.1">
    <property type="nucleotide sequence ID" value="NZ_JACHOA010000012.1"/>
</dbReference>
<keyword evidence="2" id="KW-1185">Reference proteome</keyword>
<name>A0A7W7AEW5_9SPHN</name>
<dbReference type="SUPFAM" id="SSF52540">
    <property type="entry name" value="P-loop containing nucleoside triphosphate hydrolases"/>
    <property type="match status" value="1"/>
</dbReference>
<dbReference type="AlphaFoldDB" id="A0A7W7AEW5"/>
<dbReference type="Proteomes" id="UP000538566">
    <property type="component" value="Unassembled WGS sequence"/>
</dbReference>
<evidence type="ECO:0000313" key="2">
    <source>
        <dbReference type="Proteomes" id="UP000538566"/>
    </source>
</evidence>
<comment type="caution">
    <text evidence="1">The sequence shown here is derived from an EMBL/GenBank/DDBJ whole genome shotgun (WGS) entry which is preliminary data.</text>
</comment>
<evidence type="ECO:0008006" key="3">
    <source>
        <dbReference type="Google" id="ProtNLM"/>
    </source>
</evidence>